<evidence type="ECO:0000256" key="1">
    <source>
        <dbReference type="SAM" id="Phobius"/>
    </source>
</evidence>
<evidence type="ECO:0008006" key="4">
    <source>
        <dbReference type="Google" id="ProtNLM"/>
    </source>
</evidence>
<gene>
    <name evidence="2" type="ORF">GCM10007423_04530</name>
</gene>
<feature type="transmembrane region" description="Helical" evidence="1">
    <location>
        <begin position="53"/>
        <end position="75"/>
    </location>
</feature>
<dbReference type="Proteomes" id="UP000600214">
    <property type="component" value="Unassembled WGS sequence"/>
</dbReference>
<comment type="caution">
    <text evidence="2">The sequence shown here is derived from an EMBL/GenBank/DDBJ whole genome shotgun (WGS) entry which is preliminary data.</text>
</comment>
<feature type="transmembrane region" description="Helical" evidence="1">
    <location>
        <begin position="162"/>
        <end position="179"/>
    </location>
</feature>
<keyword evidence="3" id="KW-1185">Reference proteome</keyword>
<feature type="transmembrane region" description="Helical" evidence="1">
    <location>
        <begin position="137"/>
        <end position="155"/>
    </location>
</feature>
<feature type="transmembrane region" description="Helical" evidence="1">
    <location>
        <begin position="214"/>
        <end position="233"/>
    </location>
</feature>
<feature type="transmembrane region" description="Helical" evidence="1">
    <location>
        <begin position="185"/>
        <end position="202"/>
    </location>
</feature>
<feature type="transmembrane region" description="Helical" evidence="1">
    <location>
        <begin position="308"/>
        <end position="326"/>
    </location>
</feature>
<keyword evidence="1" id="KW-0472">Membrane</keyword>
<name>A0ABQ1YEZ3_9BACT</name>
<evidence type="ECO:0000313" key="2">
    <source>
        <dbReference type="EMBL" id="GGH22573.1"/>
    </source>
</evidence>
<organism evidence="2 3">
    <name type="scientific">Dyadobacter endophyticus</name>
    <dbReference type="NCBI Taxonomy" id="1749036"/>
    <lineage>
        <taxon>Bacteria</taxon>
        <taxon>Pseudomonadati</taxon>
        <taxon>Bacteroidota</taxon>
        <taxon>Cytophagia</taxon>
        <taxon>Cytophagales</taxon>
        <taxon>Spirosomataceae</taxon>
        <taxon>Dyadobacter</taxon>
    </lineage>
</organism>
<reference evidence="3" key="1">
    <citation type="journal article" date="2019" name="Int. J. Syst. Evol. Microbiol.">
        <title>The Global Catalogue of Microorganisms (GCM) 10K type strain sequencing project: providing services to taxonomists for standard genome sequencing and annotation.</title>
        <authorList>
            <consortium name="The Broad Institute Genomics Platform"/>
            <consortium name="The Broad Institute Genome Sequencing Center for Infectious Disease"/>
            <person name="Wu L."/>
            <person name="Ma J."/>
        </authorList>
    </citation>
    <scope>NUCLEOTIDE SEQUENCE [LARGE SCALE GENOMIC DNA]</scope>
    <source>
        <strain evidence="3">CGMCC 1.15288</strain>
    </source>
</reference>
<accession>A0ABQ1YEZ3</accession>
<proteinExistence type="predicted"/>
<feature type="transmembrane region" description="Helical" evidence="1">
    <location>
        <begin position="114"/>
        <end position="131"/>
    </location>
</feature>
<dbReference type="RefSeq" id="WP_188928244.1">
    <property type="nucleotide sequence ID" value="NZ_BMIA01000001.1"/>
</dbReference>
<feature type="transmembrane region" description="Helical" evidence="1">
    <location>
        <begin position="278"/>
        <end position="296"/>
    </location>
</feature>
<feature type="transmembrane region" description="Helical" evidence="1">
    <location>
        <begin position="253"/>
        <end position="271"/>
    </location>
</feature>
<dbReference type="EMBL" id="BMIA01000001">
    <property type="protein sequence ID" value="GGH22573.1"/>
    <property type="molecule type" value="Genomic_DNA"/>
</dbReference>
<evidence type="ECO:0000313" key="3">
    <source>
        <dbReference type="Proteomes" id="UP000600214"/>
    </source>
</evidence>
<feature type="transmembrane region" description="Helical" evidence="1">
    <location>
        <begin position="81"/>
        <end position="102"/>
    </location>
</feature>
<sequence>MKKAYNETWVENLHLQRQAAEWTTKHLLTADQEAQVKELFPERFYRPGLFVKIGLFCFAVVATSFFVGFLSLFVYDTGSDLGFSTLSLICCACFFFVLESLIKTKLLFHSGVDNALLYAGVTAAMVPVFLLFQQAPFWAYCLIALAIIIPATLRYADLLGPIVIFGLIFSIMADLMMKFPLGKALLPFAVMIVSAVIYGLARKSKDIYYHECRQILEVLSLVTFYLGGNYLVVRELNALISGLNVSVAPQITFAPLFYFFTFAIPLLYIIIGLKRAERIPFVIGLLAIAFSAYTYVNYFSTLSASQELVLAGVLMIVASIAVIRYLHAPKHGISDEQDRKSSLENLQAVIAAQQLGATPVSGGLSGPGLEFGGGTFGGGGAGEAY</sequence>
<protein>
    <recommendedName>
        <fullName evidence="4">DUF4401 domain-containing protein</fullName>
    </recommendedName>
</protein>
<keyword evidence="1" id="KW-1133">Transmembrane helix</keyword>
<keyword evidence="1" id="KW-0812">Transmembrane</keyword>